<reference evidence="1 2" key="1">
    <citation type="submission" date="2020-04" db="EMBL/GenBank/DDBJ databases">
        <authorList>
            <person name="De Canck E."/>
        </authorList>
    </citation>
    <scope>NUCLEOTIDE SEQUENCE [LARGE SCALE GENOMIC DNA]</scope>
    <source>
        <strain evidence="1 2">LMG 3415</strain>
    </source>
</reference>
<dbReference type="Proteomes" id="UP000507140">
    <property type="component" value="Unassembled WGS sequence"/>
</dbReference>
<dbReference type="EMBL" id="CADIKR010000008">
    <property type="protein sequence ID" value="CAB3914803.1"/>
    <property type="molecule type" value="Genomic_DNA"/>
</dbReference>
<proteinExistence type="predicted"/>
<dbReference type="RefSeq" id="WP_042797712.1">
    <property type="nucleotide sequence ID" value="NZ_CADIKR010000008.1"/>
</dbReference>
<accession>A0ABM8LKH9</accession>
<keyword evidence="2" id="KW-1185">Reference proteome</keyword>
<evidence type="ECO:0000313" key="1">
    <source>
        <dbReference type="EMBL" id="CAB3914803.1"/>
    </source>
</evidence>
<organism evidence="1 2">
    <name type="scientific">Achromobacter mucicolens</name>
    <dbReference type="NCBI Taxonomy" id="1389922"/>
    <lineage>
        <taxon>Bacteria</taxon>
        <taxon>Pseudomonadati</taxon>
        <taxon>Pseudomonadota</taxon>
        <taxon>Betaproteobacteria</taxon>
        <taxon>Burkholderiales</taxon>
        <taxon>Alcaligenaceae</taxon>
        <taxon>Achromobacter</taxon>
    </lineage>
</organism>
<evidence type="ECO:0000313" key="2">
    <source>
        <dbReference type="Proteomes" id="UP000507140"/>
    </source>
</evidence>
<gene>
    <name evidence="1" type="ORF">LMG3415_05173</name>
</gene>
<sequence>MSQGKTTAVVENELFALTAGDWWSMSRKPLHWGLYEVRRRDGAGVERIHFGESGWEGGTTVQWDRWRGQVMLTVLAPQPVSVEEEAVRRAALSAYMGNDPATHAPAAHAAWWLARRAASLGDNKGAFRLYMVANRIAPSLLAEVDRTWQRRCRTWPQNAKNPEKFDLVEAQVEAFFAARGEADAHGSPAGNPTLVAEDLVVAESVHGTYFYHLARQNATAQSLCGARTMATSMELSQWGGRGHLNERYCTDCVQILPVGAASKLGSAS</sequence>
<protein>
    <submittedName>
        <fullName evidence="1">Uncharacterized protein</fullName>
    </submittedName>
</protein>
<name>A0ABM8LKH9_9BURK</name>
<comment type="caution">
    <text evidence="1">The sequence shown here is derived from an EMBL/GenBank/DDBJ whole genome shotgun (WGS) entry which is preliminary data.</text>
</comment>